<protein>
    <submittedName>
        <fullName evidence="1">HAD family hydrolase</fullName>
    </submittedName>
</protein>
<dbReference type="GO" id="GO:0006281">
    <property type="term" value="P:DNA repair"/>
    <property type="evidence" value="ECO:0007669"/>
    <property type="project" value="TreeGrafter"/>
</dbReference>
<dbReference type="InterPro" id="IPR041492">
    <property type="entry name" value="HAD_2"/>
</dbReference>
<gene>
    <name evidence="1" type="ORF">EQM13_06900</name>
</gene>
<dbReference type="InterPro" id="IPR023198">
    <property type="entry name" value="PGP-like_dom2"/>
</dbReference>
<name>A0A410QHE7_9FIRM</name>
<dbReference type="InterPro" id="IPR050155">
    <property type="entry name" value="HAD-like_hydrolase_sf"/>
</dbReference>
<dbReference type="Gene3D" id="1.10.150.240">
    <property type="entry name" value="Putative phosphatase, domain 2"/>
    <property type="match status" value="1"/>
</dbReference>
<dbReference type="GO" id="GO:0005829">
    <property type="term" value="C:cytosol"/>
    <property type="evidence" value="ECO:0007669"/>
    <property type="project" value="TreeGrafter"/>
</dbReference>
<keyword evidence="1" id="KW-0378">Hydrolase</keyword>
<organism evidence="1 2">
    <name type="scientific">Acidilutibacter cellobiosedens</name>
    <dbReference type="NCBI Taxonomy" id="2507161"/>
    <lineage>
        <taxon>Bacteria</taxon>
        <taxon>Bacillati</taxon>
        <taxon>Bacillota</taxon>
        <taxon>Tissierellia</taxon>
        <taxon>Tissierellales</taxon>
        <taxon>Acidilutibacteraceae</taxon>
        <taxon>Acidilutibacter</taxon>
    </lineage>
</organism>
<dbReference type="NCBIfam" id="TIGR01662">
    <property type="entry name" value="HAD-SF-IIIA"/>
    <property type="match status" value="1"/>
</dbReference>
<dbReference type="SUPFAM" id="SSF56784">
    <property type="entry name" value="HAD-like"/>
    <property type="match status" value="1"/>
</dbReference>
<dbReference type="NCBIfam" id="TIGR01549">
    <property type="entry name" value="HAD-SF-IA-v1"/>
    <property type="match status" value="1"/>
</dbReference>
<dbReference type="Gene3D" id="3.40.50.1000">
    <property type="entry name" value="HAD superfamily/HAD-like"/>
    <property type="match status" value="1"/>
</dbReference>
<dbReference type="InterPro" id="IPR006439">
    <property type="entry name" value="HAD-SF_hydro_IA"/>
</dbReference>
<dbReference type="SFLD" id="SFLDG01135">
    <property type="entry name" value="C1.5.6:_HAD__Beta-PGM__Phospha"/>
    <property type="match status" value="1"/>
</dbReference>
<dbReference type="NCBIfam" id="TIGR01509">
    <property type="entry name" value="HAD-SF-IA-v3"/>
    <property type="match status" value="1"/>
</dbReference>
<dbReference type="GO" id="GO:0008967">
    <property type="term" value="F:phosphoglycolate phosphatase activity"/>
    <property type="evidence" value="ECO:0007669"/>
    <property type="project" value="TreeGrafter"/>
</dbReference>
<dbReference type="Proteomes" id="UP000287969">
    <property type="component" value="Chromosome"/>
</dbReference>
<dbReference type="InterPro" id="IPR023214">
    <property type="entry name" value="HAD_sf"/>
</dbReference>
<dbReference type="SFLD" id="SFLDS00003">
    <property type="entry name" value="Haloacid_Dehalogenase"/>
    <property type="match status" value="1"/>
</dbReference>
<dbReference type="PANTHER" id="PTHR43434">
    <property type="entry name" value="PHOSPHOGLYCOLATE PHOSPHATASE"/>
    <property type="match status" value="1"/>
</dbReference>
<dbReference type="InterPro" id="IPR036412">
    <property type="entry name" value="HAD-like_sf"/>
</dbReference>
<dbReference type="OrthoDB" id="9807630at2"/>
<dbReference type="Pfam" id="PF13419">
    <property type="entry name" value="HAD_2"/>
    <property type="match status" value="1"/>
</dbReference>
<dbReference type="SFLD" id="SFLDG01129">
    <property type="entry name" value="C1.5:_HAD__Beta-PGM__Phosphata"/>
    <property type="match status" value="1"/>
</dbReference>
<reference evidence="2" key="1">
    <citation type="submission" date="2019-01" db="EMBL/GenBank/DDBJ databases">
        <title>Draft genomes of a novel of Sporanaerobacter strains.</title>
        <authorList>
            <person name="Ma S."/>
        </authorList>
    </citation>
    <scope>NUCLEOTIDE SEQUENCE [LARGE SCALE GENOMIC DNA]</scope>
    <source>
        <strain evidence="2">NJN-17</strain>
    </source>
</reference>
<sequence>MESFDTVIFDMDGTTLNTIEDLSDSVNFILTKYGYPNRTLEEIKSFVGNGVANLIERSIPDGRNNPNFENCLSEYKDYYRDNMQNKTAPYDGIIELLRELRKRNYKLAIVSNKFDKAAKELNTKYFGGCIDVAIGESENVKKKPAPDGVFKALKELNSTPKKAVYVGDSEVDVKTAQNAGLICIGVTWGFRDRKVLEKMGADFIIDKPEELFNILKG</sequence>
<keyword evidence="2" id="KW-1185">Reference proteome</keyword>
<dbReference type="InterPro" id="IPR006549">
    <property type="entry name" value="HAD-SF_hydro_IIIA"/>
</dbReference>
<dbReference type="AlphaFoldDB" id="A0A410QHE7"/>
<dbReference type="KEGG" id="spoa:EQM13_06900"/>
<dbReference type="FunFam" id="3.40.50.1000:FF:000022">
    <property type="entry name" value="Phosphoglycolate phosphatase"/>
    <property type="match status" value="1"/>
</dbReference>
<accession>A0A410QHE7</accession>
<evidence type="ECO:0000313" key="2">
    <source>
        <dbReference type="Proteomes" id="UP000287969"/>
    </source>
</evidence>
<dbReference type="PANTHER" id="PTHR43434:SF1">
    <property type="entry name" value="PHOSPHOGLYCOLATE PHOSPHATASE"/>
    <property type="match status" value="1"/>
</dbReference>
<proteinExistence type="predicted"/>
<evidence type="ECO:0000313" key="1">
    <source>
        <dbReference type="EMBL" id="QAT63401.1"/>
    </source>
</evidence>
<dbReference type="EMBL" id="CP035282">
    <property type="protein sequence ID" value="QAT63401.1"/>
    <property type="molecule type" value="Genomic_DNA"/>
</dbReference>